<gene>
    <name evidence="12" type="ORF">BHQ10_007232</name>
</gene>
<keyword evidence="10" id="KW-0496">Mitochondrion</keyword>
<keyword evidence="4 10" id="KW-0645">Protease</keyword>
<dbReference type="GeneID" id="63796448"/>
<dbReference type="AlphaFoldDB" id="A0A364L5X0"/>
<dbReference type="Proteomes" id="UP000249363">
    <property type="component" value="Unassembled WGS sequence"/>
</dbReference>
<evidence type="ECO:0000256" key="1">
    <source>
        <dbReference type="ARBA" id="ARBA00004137"/>
    </source>
</evidence>
<accession>A0A364L5X0</accession>
<evidence type="ECO:0000313" key="13">
    <source>
        <dbReference type="Proteomes" id="UP000249363"/>
    </source>
</evidence>
<evidence type="ECO:0000256" key="5">
    <source>
        <dbReference type="ARBA" id="ARBA00022723"/>
    </source>
</evidence>
<evidence type="ECO:0000256" key="11">
    <source>
        <dbReference type="SAM" id="MobiDB-lite"/>
    </source>
</evidence>
<evidence type="ECO:0000256" key="2">
    <source>
        <dbReference type="ARBA" id="ARBA00009915"/>
    </source>
</evidence>
<dbReference type="EMBL" id="MIKG01000014">
    <property type="protein sequence ID" value="RAO71220.1"/>
    <property type="molecule type" value="Genomic_DNA"/>
</dbReference>
<dbReference type="GO" id="GO:0033615">
    <property type="term" value="P:mitochondrial proton-transporting ATP synthase complex assembly"/>
    <property type="evidence" value="ECO:0007669"/>
    <property type="project" value="TreeGrafter"/>
</dbReference>
<evidence type="ECO:0000256" key="4">
    <source>
        <dbReference type="ARBA" id="ARBA00022670"/>
    </source>
</evidence>
<dbReference type="RefSeq" id="XP_040735736.1">
    <property type="nucleotide sequence ID" value="XM_040879906.1"/>
</dbReference>
<comment type="similarity">
    <text evidence="2 10">Belongs to the peptidase M76 family.</text>
</comment>
<reference evidence="12 13" key="1">
    <citation type="journal article" date="2017" name="Biotechnol. Biofuels">
        <title>Differential beta-glucosidase expression as a function of carbon source availability in Talaromyces amestolkiae: a genomic and proteomic approach.</title>
        <authorList>
            <person name="de Eugenio L.I."/>
            <person name="Mendez-Liter J.A."/>
            <person name="Nieto-Dominguez M."/>
            <person name="Alonso L."/>
            <person name="Gil-Munoz J."/>
            <person name="Barriuso J."/>
            <person name="Prieto A."/>
            <person name="Martinez M.J."/>
        </authorList>
    </citation>
    <scope>NUCLEOTIDE SEQUENCE [LARGE SCALE GENOMIC DNA]</scope>
    <source>
        <strain evidence="12 13">CIB</strain>
    </source>
</reference>
<dbReference type="GO" id="GO:0005743">
    <property type="term" value="C:mitochondrial inner membrane"/>
    <property type="evidence" value="ECO:0007669"/>
    <property type="project" value="UniProtKB-SubCell"/>
</dbReference>
<name>A0A364L5X0_TALAM</name>
<keyword evidence="5 10" id="KW-0479">Metal-binding</keyword>
<proteinExistence type="inferred from homology"/>
<dbReference type="GO" id="GO:0034982">
    <property type="term" value="P:mitochondrial protein processing"/>
    <property type="evidence" value="ECO:0007669"/>
    <property type="project" value="TreeGrafter"/>
</dbReference>
<feature type="region of interest" description="Disordered" evidence="11">
    <location>
        <begin position="1"/>
        <end position="21"/>
    </location>
</feature>
<sequence>MSDSNSPTPAKDTGYTPGDDFSTQWRNIFSILTGRMTPEGQEQFRLAKDIRNEAADCKRCEDQRDYLLQFSPTVKYLSDNIRQLGGDLGSHNIHCRRCTQRKAGGFDPEFGIQICANEMRDQGHLEDTMAHEMRKVNVLTVLSRSALVLSAASVDGLENSSDEVNGNSRNNTRNAFEEGQFSPYAQDRSAKMKHMLKRS</sequence>
<dbReference type="PANTHER" id="PTHR21711:SF0">
    <property type="entry name" value="MITOCHONDRIAL INNER MEMBRANE PROTEASE ATP23 HOMOLOG"/>
    <property type="match status" value="1"/>
</dbReference>
<keyword evidence="7 10" id="KW-0378">Hydrolase</keyword>
<feature type="compositionally biased region" description="Polar residues" evidence="11">
    <location>
        <begin position="158"/>
        <end position="174"/>
    </location>
</feature>
<evidence type="ECO:0000256" key="3">
    <source>
        <dbReference type="ARBA" id="ARBA00014615"/>
    </source>
</evidence>
<evidence type="ECO:0000256" key="10">
    <source>
        <dbReference type="RuleBase" id="RU364057"/>
    </source>
</evidence>
<evidence type="ECO:0000256" key="8">
    <source>
        <dbReference type="ARBA" id="ARBA00023049"/>
    </source>
</evidence>
<comment type="subcellular location">
    <subcellularLocation>
        <location evidence="1 10">Mitochondrion inner membrane</location>
        <topology evidence="1 10">Peripheral membrane protein</topology>
        <orientation evidence="1 10">Intermembrane side</orientation>
    </subcellularLocation>
</comment>
<comment type="function">
    <text evidence="9">Has a dual role in the assembly of mitochondrial ATPase. Acts as a protease that removes N-terminal residues of mitochondrial ATPase CF(0) subunit 6 at the intermembrane space side. Also involved in the correct assembly of the membrane-embedded ATPase CF(0) particle, probably mediating association of subunit 6 with the subunit 9 ring.</text>
</comment>
<dbReference type="EC" id="3.4.24.-" evidence="10"/>
<evidence type="ECO:0000313" key="12">
    <source>
        <dbReference type="EMBL" id="RAO71220.1"/>
    </source>
</evidence>
<keyword evidence="6 10" id="KW-0999">Mitochondrion inner membrane</keyword>
<evidence type="ECO:0000256" key="9">
    <source>
        <dbReference type="ARBA" id="ARBA00025322"/>
    </source>
</evidence>
<keyword evidence="13" id="KW-1185">Reference proteome</keyword>
<keyword evidence="10" id="KW-0472">Membrane</keyword>
<dbReference type="OrthoDB" id="285308at2759"/>
<dbReference type="PANTHER" id="PTHR21711">
    <property type="entry name" value="MITOCHONDRIAL INNER MEMBRANE PROTEASE"/>
    <property type="match status" value="1"/>
</dbReference>
<evidence type="ECO:0000256" key="6">
    <source>
        <dbReference type="ARBA" id="ARBA00022792"/>
    </source>
</evidence>
<comment type="caution">
    <text evidence="12">The sequence shown here is derived from an EMBL/GenBank/DDBJ whole genome shotgun (WGS) entry which is preliminary data.</text>
</comment>
<dbReference type="InterPro" id="IPR019165">
    <property type="entry name" value="Peptidase_M76_ATP23"/>
</dbReference>
<dbReference type="Pfam" id="PF09768">
    <property type="entry name" value="Peptidase_M76"/>
    <property type="match status" value="1"/>
</dbReference>
<organism evidence="12 13">
    <name type="scientific">Talaromyces amestolkiae</name>
    <dbReference type="NCBI Taxonomy" id="1196081"/>
    <lineage>
        <taxon>Eukaryota</taxon>
        <taxon>Fungi</taxon>
        <taxon>Dikarya</taxon>
        <taxon>Ascomycota</taxon>
        <taxon>Pezizomycotina</taxon>
        <taxon>Eurotiomycetes</taxon>
        <taxon>Eurotiomycetidae</taxon>
        <taxon>Eurotiales</taxon>
        <taxon>Trichocomaceae</taxon>
        <taxon>Talaromyces</taxon>
        <taxon>Talaromyces sect. Talaromyces</taxon>
    </lineage>
</organism>
<keyword evidence="8 10" id="KW-0482">Metalloprotease</keyword>
<dbReference type="GO" id="GO:0004222">
    <property type="term" value="F:metalloendopeptidase activity"/>
    <property type="evidence" value="ECO:0007669"/>
    <property type="project" value="InterPro"/>
</dbReference>
<feature type="region of interest" description="Disordered" evidence="11">
    <location>
        <begin position="158"/>
        <end position="199"/>
    </location>
</feature>
<dbReference type="GO" id="GO:0046872">
    <property type="term" value="F:metal ion binding"/>
    <property type="evidence" value="ECO:0007669"/>
    <property type="project" value="UniProtKB-KW"/>
</dbReference>
<protein>
    <recommendedName>
        <fullName evidence="3 10">Mitochondrial inner membrane protease ATP23</fullName>
        <ecNumber evidence="10">3.4.24.-</ecNumber>
    </recommendedName>
</protein>
<dbReference type="STRING" id="1196081.A0A364L5X0"/>
<evidence type="ECO:0000256" key="7">
    <source>
        <dbReference type="ARBA" id="ARBA00022801"/>
    </source>
</evidence>